<comment type="caution">
    <text evidence="1">The sequence shown here is derived from an EMBL/GenBank/DDBJ whole genome shotgun (WGS) entry which is preliminary data.</text>
</comment>
<reference evidence="1 2" key="1">
    <citation type="journal article" date="2021" name="Appl. Environ. Microbiol.">
        <title>Genetic linkage and physical mapping for an oyster mushroom Pleurotus cornucopiae and QTL analysis for the trait cap color.</title>
        <authorList>
            <person name="Zhang Y."/>
            <person name="Gao W."/>
            <person name="Sonnenberg A."/>
            <person name="Chen Q."/>
            <person name="Zhang J."/>
            <person name="Huang C."/>
        </authorList>
    </citation>
    <scope>NUCLEOTIDE SEQUENCE [LARGE SCALE GENOMIC DNA]</scope>
    <source>
        <strain evidence="1">CCMSSC00406</strain>
    </source>
</reference>
<sequence>MSRQKPIGVCQTALLISTHLQYEAVIHLQARARIPVIKSVSDLHTEFLVPKIGNYGHVFDTTTQQFTFTHLPFTPIELNLHFTVIHSPQNSKNPNPVKNLALQKFVGSNRIVWLGNLIVIAHVPDGAPVPFTHDHVEAAKILFSNLLRLRTVKDVLKYAQWRVYRPLSEVPVTAERNSYARTVFPNEMLLAIFERCDARSLAALSATSSGMRTMVRASLSTVVRGAISQFMPEDKIAEFFDCLADVKGVVFSDVALRVQLREDWALSMMYIATPRGQSFGFVGWFTACGYSRRPIARARAWGSLHVYGLQNERVPSRWVYIYESENEFAVTPVLAAKSTGRMTMLTGHALISPYTKLTEERVCITSTPLDILHFQTLGFKVALDAKDLGLPCETYCPRNKRTLESRHGIDVVPWGGLRGDEAIPDIELDVLKSNLSWTLGNTCHNVLCGKCGVDRDILLF</sequence>
<evidence type="ECO:0000313" key="1">
    <source>
        <dbReference type="EMBL" id="KAG9225264.1"/>
    </source>
</evidence>
<dbReference type="Proteomes" id="UP000824881">
    <property type="component" value="Unassembled WGS sequence"/>
</dbReference>
<organism evidence="1 2">
    <name type="scientific">Pleurotus cornucopiae</name>
    <name type="common">Cornucopia mushroom</name>
    <dbReference type="NCBI Taxonomy" id="5321"/>
    <lineage>
        <taxon>Eukaryota</taxon>
        <taxon>Fungi</taxon>
        <taxon>Dikarya</taxon>
        <taxon>Basidiomycota</taxon>
        <taxon>Agaricomycotina</taxon>
        <taxon>Agaricomycetes</taxon>
        <taxon>Agaricomycetidae</taxon>
        <taxon>Agaricales</taxon>
        <taxon>Pleurotineae</taxon>
        <taxon>Pleurotaceae</taxon>
        <taxon>Pleurotus</taxon>
    </lineage>
</organism>
<keyword evidence="2" id="KW-1185">Reference proteome</keyword>
<accession>A0ACB7J632</accession>
<proteinExistence type="predicted"/>
<gene>
    <name evidence="1" type="ORF">CCMSSC00406_0007095</name>
</gene>
<protein>
    <submittedName>
        <fullName evidence="1">Uncharacterized protein</fullName>
    </submittedName>
</protein>
<evidence type="ECO:0000313" key="2">
    <source>
        <dbReference type="Proteomes" id="UP000824881"/>
    </source>
</evidence>
<dbReference type="EMBL" id="WQMT02000003">
    <property type="protein sequence ID" value="KAG9225264.1"/>
    <property type="molecule type" value="Genomic_DNA"/>
</dbReference>
<name>A0ACB7J632_PLECO</name>